<dbReference type="Pfam" id="PF00196">
    <property type="entry name" value="GerE"/>
    <property type="match status" value="1"/>
</dbReference>
<dbReference type="InterPro" id="IPR016032">
    <property type="entry name" value="Sig_transdc_resp-reg_C-effctor"/>
</dbReference>
<proteinExistence type="predicted"/>
<evidence type="ECO:0000259" key="1">
    <source>
        <dbReference type="SMART" id="SM00421"/>
    </source>
</evidence>
<dbReference type="RefSeq" id="WP_006969121.1">
    <property type="nucleotide sequence ID" value="NZ_ABCS01000001.1"/>
</dbReference>
<dbReference type="GO" id="GO:0006355">
    <property type="term" value="P:regulation of DNA-templated transcription"/>
    <property type="evidence" value="ECO:0007669"/>
    <property type="project" value="InterPro"/>
</dbReference>
<dbReference type="OrthoDB" id="9815744at2"/>
<name>A6FXC2_9BACT</name>
<keyword evidence="3" id="KW-1185">Reference proteome</keyword>
<dbReference type="Gene3D" id="1.10.10.10">
    <property type="entry name" value="Winged helix-like DNA-binding domain superfamily/Winged helix DNA-binding domain"/>
    <property type="match status" value="1"/>
</dbReference>
<dbReference type="SMART" id="SM00421">
    <property type="entry name" value="HTH_LUXR"/>
    <property type="match status" value="1"/>
</dbReference>
<reference evidence="2 3" key="1">
    <citation type="submission" date="2007-06" db="EMBL/GenBank/DDBJ databases">
        <authorList>
            <person name="Shimkets L."/>
            <person name="Ferriera S."/>
            <person name="Johnson J."/>
            <person name="Kravitz S."/>
            <person name="Beeson K."/>
            <person name="Sutton G."/>
            <person name="Rogers Y.-H."/>
            <person name="Friedman R."/>
            <person name="Frazier M."/>
            <person name="Venter J.C."/>
        </authorList>
    </citation>
    <scope>NUCLEOTIDE SEQUENCE [LARGE SCALE GENOMIC DNA]</scope>
    <source>
        <strain evidence="2 3">SIR-1</strain>
    </source>
</reference>
<dbReference type="Proteomes" id="UP000005801">
    <property type="component" value="Unassembled WGS sequence"/>
</dbReference>
<evidence type="ECO:0000313" key="3">
    <source>
        <dbReference type="Proteomes" id="UP000005801"/>
    </source>
</evidence>
<gene>
    <name evidence="2" type="ORF">PPSIR1_05748</name>
</gene>
<feature type="domain" description="HTH luxR-type" evidence="1">
    <location>
        <begin position="57"/>
        <end position="114"/>
    </location>
</feature>
<sequence length="160" mass="17159">MTMLVSTPRATSSISGTFIAKACVPADAPANRRRSADCQALSANSLLRGLIEQLAAAHELHGDELPVAQMLLFGRSPEAMAKRLGITESAAQWHARRVLAKVGVESRRELMDAALRLAAAKGRAERAAARSNQRRAGHRRGRALRVVVGGWRPESSSKSA</sequence>
<comment type="caution">
    <text evidence="2">The sequence shown here is derived from an EMBL/GenBank/DDBJ whole genome shotgun (WGS) entry which is preliminary data.</text>
</comment>
<organism evidence="2 3">
    <name type="scientific">Plesiocystis pacifica SIR-1</name>
    <dbReference type="NCBI Taxonomy" id="391625"/>
    <lineage>
        <taxon>Bacteria</taxon>
        <taxon>Pseudomonadati</taxon>
        <taxon>Myxococcota</taxon>
        <taxon>Polyangia</taxon>
        <taxon>Nannocystales</taxon>
        <taxon>Nannocystaceae</taxon>
        <taxon>Plesiocystis</taxon>
    </lineage>
</organism>
<dbReference type="GO" id="GO:0003677">
    <property type="term" value="F:DNA binding"/>
    <property type="evidence" value="ECO:0007669"/>
    <property type="project" value="InterPro"/>
</dbReference>
<dbReference type="EMBL" id="ABCS01000001">
    <property type="protein sequence ID" value="EDM81946.1"/>
    <property type="molecule type" value="Genomic_DNA"/>
</dbReference>
<dbReference type="AlphaFoldDB" id="A6FXC2"/>
<dbReference type="InterPro" id="IPR000792">
    <property type="entry name" value="Tscrpt_reg_LuxR_C"/>
</dbReference>
<dbReference type="SUPFAM" id="SSF46894">
    <property type="entry name" value="C-terminal effector domain of the bipartite response regulators"/>
    <property type="match status" value="1"/>
</dbReference>
<protein>
    <recommendedName>
        <fullName evidence="1">HTH luxR-type domain-containing protein</fullName>
    </recommendedName>
</protein>
<accession>A6FXC2</accession>
<evidence type="ECO:0000313" key="2">
    <source>
        <dbReference type="EMBL" id="EDM81946.1"/>
    </source>
</evidence>
<dbReference type="InterPro" id="IPR036388">
    <property type="entry name" value="WH-like_DNA-bd_sf"/>
</dbReference>